<accession>A0A3R9QCK8</accession>
<evidence type="ECO:0000313" key="5">
    <source>
        <dbReference type="Proteomes" id="UP000269669"/>
    </source>
</evidence>
<feature type="transmembrane region" description="Helical" evidence="2">
    <location>
        <begin position="177"/>
        <end position="199"/>
    </location>
</feature>
<dbReference type="Gene3D" id="1.25.40.10">
    <property type="entry name" value="Tetratricopeptide repeat domain"/>
    <property type="match status" value="2"/>
</dbReference>
<sequence>MRPLEDHLSPQELASLPESPEALVSVEQQESTRHIQQCEACHNLAMTYWKLRSLHITTGVVVSSDTCPIESIWLELAAGFRSEQSLSLLAHAASCSVCSTLLREAMDLIQFDQLDASGEAGELIENLSSDRPEWQHRIAEQMMVASGASPAAKGIRAKPATGVPRLNFIHRLRHRSVWITLPAAAFVLGVVVMTGVALWRTMRPSEARLLAIAYNKQRTMVLRIPGADPVPLASGTRGSMTGLTDPTELLELRLRAQKHLDQTPNSSYWHQIMGETQLLQQDGTAARRSFEIAETTSENLPDLRLDLAAAWFEIGDKTGSAEAYAEAAELYSRLLREKPTDPALLYYNRALSWERQNLTENALDDLRAALPLERSAAWRKVIEAEIARLSAQSSTVTTDGYEISLNVATENLLPHWSNSPEARAKISQTAALGLSHHDRWLFDWIAANHSPISLEADYHLAAAVAYGEAGEAESSLTEARRAIELYTRANEHPGLLRAQFAEIYAFQRLGRAKECLQSIAIVKPKAALNNYAWLQSQLFVELGDCEGHIGKFEATQEDLERALALSKVFDLPLIRLRALSAEASFLDLRGMTTSAWRLDSIGLLLCRQLGCPPLRRYEFMYNMVMTAERLELPFVAGDIMRTGAHLAALFQDATEHAYALETLGTVIGQAGEYTESTQAFTQALAIARAGKQGPMSPLYQADWQIDRAEILSRQGAPKAALRLLEQNGPILLASDYQPARLHYLTQLASVDRSLGHTNEALTNSWMAVREAEHSLGSLHTTTEREQWSQQNKKAYAELVRCYLQLGEDTEALRAWERFRSAPYISTSTANLMRSSSKSTSPNTMVLVLARIDDSYIGWIAVAHPLRVVRTISLGEGPRLQQMATIFIRLCSDPNSNLNDVKVVGSHLYSSLLQPLGIPLNIPNHLWIDVDPSLGAIPFSALLLPSGDWLGSYSQISVLPAWWVLHPATSFEEPTFTFNTHMVVASGFGAHESLQSPVGSSEAAEIARFFPGATLIDGPSANTQVVLQSMKSGDIFHFSGHATSESGTQLLLGSSDGERPNTLTAGSIESIHLRHCKVAVLAACNTNAANSDQIENSSDLRNAFLIAGANSVVASNWDVDDKSTHILMMAFYNQLVIGVTPAQSLQTAQQSLRNGSTWQHPYYWASFEIFTN</sequence>
<feature type="domain" description="CHAT" evidence="3">
    <location>
        <begin position="903"/>
        <end position="1167"/>
    </location>
</feature>
<dbReference type="Proteomes" id="UP000269669">
    <property type="component" value="Unassembled WGS sequence"/>
</dbReference>
<evidence type="ECO:0000313" key="4">
    <source>
        <dbReference type="EMBL" id="RSL18011.1"/>
    </source>
</evidence>
<dbReference type="InterPro" id="IPR019734">
    <property type="entry name" value="TPR_rpt"/>
</dbReference>
<gene>
    <name evidence="4" type="ORF">EDE15_3567</name>
</gene>
<dbReference type="EMBL" id="RSDW01000001">
    <property type="protein sequence ID" value="RSL18011.1"/>
    <property type="molecule type" value="Genomic_DNA"/>
</dbReference>
<dbReference type="AlphaFoldDB" id="A0A3R9QCK8"/>
<feature type="repeat" description="TPR" evidence="1">
    <location>
        <begin position="308"/>
        <end position="341"/>
    </location>
</feature>
<dbReference type="SUPFAM" id="SSF48452">
    <property type="entry name" value="TPR-like"/>
    <property type="match status" value="2"/>
</dbReference>
<dbReference type="PANTHER" id="PTHR10098">
    <property type="entry name" value="RAPSYN-RELATED"/>
    <property type="match status" value="1"/>
</dbReference>
<dbReference type="SMART" id="SM00028">
    <property type="entry name" value="TPR"/>
    <property type="match status" value="4"/>
</dbReference>
<evidence type="ECO:0000259" key="3">
    <source>
        <dbReference type="Pfam" id="PF12770"/>
    </source>
</evidence>
<comment type="caution">
    <text evidence="4">The sequence shown here is derived from an EMBL/GenBank/DDBJ whole genome shotgun (WGS) entry which is preliminary data.</text>
</comment>
<dbReference type="InterPro" id="IPR024983">
    <property type="entry name" value="CHAT_dom"/>
</dbReference>
<dbReference type="OrthoDB" id="100963at2"/>
<evidence type="ECO:0000256" key="2">
    <source>
        <dbReference type="SAM" id="Phobius"/>
    </source>
</evidence>
<keyword evidence="2" id="KW-0472">Membrane</keyword>
<proteinExistence type="predicted"/>
<name>A0A3R9QCK8_9BACT</name>
<keyword evidence="1" id="KW-0802">TPR repeat</keyword>
<keyword evidence="2" id="KW-0812">Transmembrane</keyword>
<dbReference type="InterPro" id="IPR011990">
    <property type="entry name" value="TPR-like_helical_dom_sf"/>
</dbReference>
<dbReference type="Pfam" id="PF12770">
    <property type="entry name" value="CHAT"/>
    <property type="match status" value="1"/>
</dbReference>
<keyword evidence="5" id="KW-1185">Reference proteome</keyword>
<evidence type="ECO:0000256" key="1">
    <source>
        <dbReference type="PROSITE-ProRule" id="PRU00339"/>
    </source>
</evidence>
<organism evidence="4 5">
    <name type="scientific">Edaphobacter aggregans</name>
    <dbReference type="NCBI Taxonomy" id="570835"/>
    <lineage>
        <taxon>Bacteria</taxon>
        <taxon>Pseudomonadati</taxon>
        <taxon>Acidobacteriota</taxon>
        <taxon>Terriglobia</taxon>
        <taxon>Terriglobales</taxon>
        <taxon>Acidobacteriaceae</taxon>
        <taxon>Edaphobacter</taxon>
    </lineage>
</organism>
<reference evidence="4 5" key="1">
    <citation type="submission" date="2018-12" db="EMBL/GenBank/DDBJ databases">
        <title>Sequencing of bacterial isolates from soil warming experiment in Harvard Forest, Massachusetts, USA.</title>
        <authorList>
            <person name="Deangelis K."/>
        </authorList>
    </citation>
    <scope>NUCLEOTIDE SEQUENCE [LARGE SCALE GENOMIC DNA]</scope>
    <source>
        <strain evidence="4 5">EB153</strain>
    </source>
</reference>
<dbReference type="PROSITE" id="PS50005">
    <property type="entry name" value="TPR"/>
    <property type="match status" value="1"/>
</dbReference>
<keyword evidence="2" id="KW-1133">Transmembrane helix</keyword>
<protein>
    <submittedName>
        <fullName evidence="4">CHAT domain-containing protein</fullName>
    </submittedName>
</protein>